<sequence length="245" mass="27721">MFYAQVEGVMKSHKYLLNGLVISSLFICGSCDKVSSSFEKVTSYLRTQFDAERAEGHTFSAVNNTRNQTAQNDYYQQDRGSSNKNSQLQVPNDDDPSDSAKRKPFYHKERIKEYFNKGGDLYFVRGNNVSLMPIKGRENAYLLTMNGIGNNAIVFKDGEHSDASSTDIEDFLDNWSQTKEPIGAFIIFRNNPRKIQKDVVTTLVVTEPRYDGKSQSAEFVVIPQDEIRTKFVGNNLGSCALFVKF</sequence>
<dbReference type="AlphaFoldDB" id="A0A2A4YNL4"/>
<name>A0A2A4YNL4_UNCAE</name>
<comment type="caution">
    <text evidence="2">The sequence shown here is derived from an EMBL/GenBank/DDBJ whole genome shotgun (WGS) entry which is preliminary data.</text>
</comment>
<gene>
    <name evidence="2" type="ORF">COB11_00820</name>
</gene>
<organism evidence="2 3">
    <name type="scientific">Aerophobetes bacterium</name>
    <dbReference type="NCBI Taxonomy" id="2030807"/>
    <lineage>
        <taxon>Bacteria</taxon>
        <taxon>Candidatus Aerophobota</taxon>
    </lineage>
</organism>
<reference evidence="3" key="1">
    <citation type="submission" date="2017-08" db="EMBL/GenBank/DDBJ databases">
        <title>A dynamic microbial community with high functional redundancy inhabits the cold, oxic subseafloor aquifer.</title>
        <authorList>
            <person name="Tully B.J."/>
            <person name="Wheat C.G."/>
            <person name="Glazer B.T."/>
            <person name="Huber J.A."/>
        </authorList>
    </citation>
    <scope>NUCLEOTIDE SEQUENCE [LARGE SCALE GENOMIC DNA]</scope>
</reference>
<feature type="compositionally biased region" description="Polar residues" evidence="1">
    <location>
        <begin position="74"/>
        <end position="90"/>
    </location>
</feature>
<dbReference type="EMBL" id="NVUU01000006">
    <property type="protein sequence ID" value="PCI95895.1"/>
    <property type="molecule type" value="Genomic_DNA"/>
</dbReference>
<accession>A0A2A4YNL4</accession>
<feature type="region of interest" description="Disordered" evidence="1">
    <location>
        <begin position="74"/>
        <end position="103"/>
    </location>
</feature>
<dbReference type="Proteomes" id="UP000217838">
    <property type="component" value="Unassembled WGS sequence"/>
</dbReference>
<evidence type="ECO:0000313" key="3">
    <source>
        <dbReference type="Proteomes" id="UP000217838"/>
    </source>
</evidence>
<proteinExistence type="predicted"/>
<protein>
    <submittedName>
        <fullName evidence="2">Uncharacterized protein</fullName>
    </submittedName>
</protein>
<evidence type="ECO:0000313" key="2">
    <source>
        <dbReference type="EMBL" id="PCI95895.1"/>
    </source>
</evidence>
<evidence type="ECO:0000256" key="1">
    <source>
        <dbReference type="SAM" id="MobiDB-lite"/>
    </source>
</evidence>